<dbReference type="VEuPathDB" id="FungiDB:I7I53_04823"/>
<name>A0A8A1LS11_AJEC8</name>
<evidence type="ECO:0000313" key="1">
    <source>
        <dbReference type="EMBL" id="QSS56571.1"/>
    </source>
</evidence>
<dbReference type="Proteomes" id="UP000663419">
    <property type="component" value="Chromosome 5"/>
</dbReference>
<gene>
    <name evidence="1" type="ORF">I7I53_04823</name>
</gene>
<dbReference type="AlphaFoldDB" id="A0A8A1LS11"/>
<protein>
    <submittedName>
        <fullName evidence="1">Uncharacterized protein</fullName>
    </submittedName>
</protein>
<accession>A0A8A1LS11</accession>
<proteinExistence type="predicted"/>
<reference evidence="1" key="1">
    <citation type="submission" date="2021-01" db="EMBL/GenBank/DDBJ databases">
        <title>Chromosome-level genome assembly of a human fungal pathogen reveals clustering of transcriptionally co-regulated genes.</title>
        <authorList>
            <person name="Voorhies M."/>
            <person name="Cohen S."/>
            <person name="Shea T.P."/>
            <person name="Petrus S."/>
            <person name="Munoz J.F."/>
            <person name="Poplawski S."/>
            <person name="Goldman W.E."/>
            <person name="Michael T."/>
            <person name="Cuomo C.A."/>
            <person name="Sil A."/>
            <person name="Beyhan S."/>
        </authorList>
    </citation>
    <scope>NUCLEOTIDE SEQUENCE</scope>
    <source>
        <strain evidence="1">H88</strain>
    </source>
</reference>
<organism evidence="1 2">
    <name type="scientific">Ajellomyces capsulatus (strain H88)</name>
    <name type="common">Darling's disease fungus</name>
    <name type="synonym">Histoplasma capsulatum</name>
    <dbReference type="NCBI Taxonomy" id="544711"/>
    <lineage>
        <taxon>Eukaryota</taxon>
        <taxon>Fungi</taxon>
        <taxon>Dikarya</taxon>
        <taxon>Ascomycota</taxon>
        <taxon>Pezizomycotina</taxon>
        <taxon>Eurotiomycetes</taxon>
        <taxon>Eurotiomycetidae</taxon>
        <taxon>Onygenales</taxon>
        <taxon>Ajellomycetaceae</taxon>
        <taxon>Histoplasma</taxon>
    </lineage>
</organism>
<dbReference type="EMBL" id="CP069106">
    <property type="protein sequence ID" value="QSS56571.1"/>
    <property type="molecule type" value="Genomic_DNA"/>
</dbReference>
<evidence type="ECO:0000313" key="2">
    <source>
        <dbReference type="Proteomes" id="UP000663419"/>
    </source>
</evidence>
<sequence length="84" mass="10121">MPLSFFGTPATFFALPVISHAEYMVRIIPLHWCSLCYMRRSVVKCCYIPSFHDFKKVLYIIWTCWHRKCRVCCWDKRQTQQIGK</sequence>